<dbReference type="InterPro" id="IPR011303">
    <property type="entry name" value="RnfD_bac"/>
</dbReference>
<evidence type="ECO:0000256" key="6">
    <source>
        <dbReference type="ARBA" id="ARBA00022967"/>
    </source>
</evidence>
<dbReference type="GO" id="GO:0005886">
    <property type="term" value="C:plasma membrane"/>
    <property type="evidence" value="ECO:0007669"/>
    <property type="project" value="UniProtKB-SubCell"/>
</dbReference>
<dbReference type="GO" id="GO:0055085">
    <property type="term" value="P:transmembrane transport"/>
    <property type="evidence" value="ECO:0007669"/>
    <property type="project" value="InterPro"/>
</dbReference>
<name>A0A9D2CZ60_9FIRM</name>
<gene>
    <name evidence="10" type="primary">rnfD</name>
    <name evidence="11" type="ORF">H9727_04465</name>
</gene>
<evidence type="ECO:0000256" key="5">
    <source>
        <dbReference type="ARBA" id="ARBA00022692"/>
    </source>
</evidence>
<proteinExistence type="inferred from homology"/>
<dbReference type="PANTHER" id="PTHR30578:SF0">
    <property type="entry name" value="ION-TRANSLOCATING OXIDOREDUCTASE COMPLEX SUBUNIT D"/>
    <property type="match status" value="1"/>
</dbReference>
<feature type="transmembrane region" description="Helical" evidence="10">
    <location>
        <begin position="188"/>
        <end position="213"/>
    </location>
</feature>
<dbReference type="EC" id="7.-.-.-" evidence="10"/>
<feature type="transmembrane region" description="Helical" evidence="10">
    <location>
        <begin position="244"/>
        <end position="262"/>
    </location>
</feature>
<dbReference type="PANTHER" id="PTHR30578">
    <property type="entry name" value="ELECTRON TRANSPORT COMPLEX PROTEIN RNFD"/>
    <property type="match status" value="1"/>
</dbReference>
<evidence type="ECO:0000256" key="8">
    <source>
        <dbReference type="ARBA" id="ARBA00022989"/>
    </source>
</evidence>
<evidence type="ECO:0000256" key="1">
    <source>
        <dbReference type="ARBA" id="ARBA00022448"/>
    </source>
</evidence>
<evidence type="ECO:0000313" key="11">
    <source>
        <dbReference type="EMBL" id="HIZ03519.1"/>
    </source>
</evidence>
<evidence type="ECO:0000256" key="7">
    <source>
        <dbReference type="ARBA" id="ARBA00022982"/>
    </source>
</evidence>
<comment type="similarity">
    <text evidence="10">Belongs to the NqrB/RnfD family.</text>
</comment>
<feature type="transmembrane region" description="Helical" evidence="10">
    <location>
        <begin position="220"/>
        <end position="238"/>
    </location>
</feature>
<reference evidence="11" key="2">
    <citation type="submission" date="2021-04" db="EMBL/GenBank/DDBJ databases">
        <authorList>
            <person name="Gilroy R."/>
        </authorList>
    </citation>
    <scope>NUCLEOTIDE SEQUENCE</scope>
    <source>
        <strain evidence="11">CHK187-5294</strain>
    </source>
</reference>
<evidence type="ECO:0000313" key="12">
    <source>
        <dbReference type="Proteomes" id="UP000824132"/>
    </source>
</evidence>
<dbReference type="GO" id="GO:0022900">
    <property type="term" value="P:electron transport chain"/>
    <property type="evidence" value="ECO:0007669"/>
    <property type="project" value="UniProtKB-UniRule"/>
</dbReference>
<dbReference type="Pfam" id="PF03116">
    <property type="entry name" value="NQR2_RnfD_RnfE"/>
    <property type="match status" value="1"/>
</dbReference>
<keyword evidence="4 10" id="KW-0288">FMN</keyword>
<comment type="function">
    <text evidence="10">Part of a membrane-bound complex that couples electron transfer with translocation of ions across the membrane.</text>
</comment>
<reference evidence="11" key="1">
    <citation type="journal article" date="2021" name="PeerJ">
        <title>Extensive microbial diversity within the chicken gut microbiome revealed by metagenomics and culture.</title>
        <authorList>
            <person name="Gilroy R."/>
            <person name="Ravi A."/>
            <person name="Getino M."/>
            <person name="Pursley I."/>
            <person name="Horton D.L."/>
            <person name="Alikhan N.F."/>
            <person name="Baker D."/>
            <person name="Gharbi K."/>
            <person name="Hall N."/>
            <person name="Watson M."/>
            <person name="Adriaenssens E.M."/>
            <person name="Foster-Nyarko E."/>
            <person name="Jarju S."/>
            <person name="Secka A."/>
            <person name="Antonio M."/>
            <person name="Oren A."/>
            <person name="Chaudhuri R.R."/>
            <person name="La Ragione R."/>
            <person name="Hildebrand F."/>
            <person name="Pallen M.J."/>
        </authorList>
    </citation>
    <scope>NUCLEOTIDE SEQUENCE</scope>
    <source>
        <strain evidence="11">CHK187-5294</strain>
    </source>
</reference>
<dbReference type="InterPro" id="IPR004338">
    <property type="entry name" value="NqrB/RnfD"/>
</dbReference>
<comment type="subunit">
    <text evidence="10">The complex is composed of six subunits: RnfA, RnfB, RnfC, RnfD, RnfE and RnfG.</text>
</comment>
<keyword evidence="2 10" id="KW-0597">Phosphoprotein</keyword>
<keyword evidence="8 10" id="KW-1133">Transmembrane helix</keyword>
<dbReference type="NCBIfam" id="TIGR01946">
    <property type="entry name" value="rnfD"/>
    <property type="match status" value="1"/>
</dbReference>
<comment type="caution">
    <text evidence="11">The sequence shown here is derived from an EMBL/GenBank/DDBJ whole genome shotgun (WGS) entry which is preliminary data.</text>
</comment>
<keyword evidence="3 10" id="KW-0285">Flavoprotein</keyword>
<protein>
    <recommendedName>
        <fullName evidence="10">Ion-translocating oxidoreductase complex subunit D</fullName>
        <ecNumber evidence="10">7.-.-.-</ecNumber>
    </recommendedName>
    <alternativeName>
        <fullName evidence="10">Rnf electron transport complex subunit D</fullName>
    </alternativeName>
</protein>
<dbReference type="AlphaFoldDB" id="A0A9D2CZ60"/>
<dbReference type="Proteomes" id="UP000824132">
    <property type="component" value="Unassembled WGS sequence"/>
</dbReference>
<keyword evidence="6 10" id="KW-1278">Translocase</keyword>
<feature type="transmembrane region" description="Helical" evidence="10">
    <location>
        <begin position="96"/>
        <end position="114"/>
    </location>
</feature>
<evidence type="ECO:0000256" key="4">
    <source>
        <dbReference type="ARBA" id="ARBA00022643"/>
    </source>
</evidence>
<keyword evidence="10" id="KW-1003">Cell membrane</keyword>
<dbReference type="HAMAP" id="MF_00462">
    <property type="entry name" value="RsxD_RnfD"/>
    <property type="match status" value="1"/>
</dbReference>
<feature type="transmembrane region" description="Helical" evidence="10">
    <location>
        <begin position="274"/>
        <end position="292"/>
    </location>
</feature>
<evidence type="ECO:0000256" key="9">
    <source>
        <dbReference type="ARBA" id="ARBA00023136"/>
    </source>
</evidence>
<feature type="transmembrane region" description="Helical" evidence="10">
    <location>
        <begin position="337"/>
        <end position="360"/>
    </location>
</feature>
<feature type="modified residue" description="FMN phosphoryl threonine" evidence="10">
    <location>
        <position position="162"/>
    </location>
</feature>
<feature type="transmembrane region" description="Helical" evidence="10">
    <location>
        <begin position="28"/>
        <end position="61"/>
    </location>
</feature>
<comment type="subcellular location">
    <subcellularLocation>
        <location evidence="10">Cell membrane</location>
        <topology evidence="10">Multi-pass membrane protein</topology>
    </subcellularLocation>
</comment>
<evidence type="ECO:0000256" key="10">
    <source>
        <dbReference type="HAMAP-Rule" id="MF_00462"/>
    </source>
</evidence>
<feature type="transmembrane region" description="Helical" evidence="10">
    <location>
        <begin position="126"/>
        <end position="146"/>
    </location>
</feature>
<keyword evidence="7 10" id="KW-0249">Electron transport</keyword>
<organism evidence="11 12">
    <name type="scientific">Candidatus Borkfalkia avistercoris</name>
    <dbReference type="NCBI Taxonomy" id="2838504"/>
    <lineage>
        <taxon>Bacteria</taxon>
        <taxon>Bacillati</taxon>
        <taxon>Bacillota</taxon>
        <taxon>Clostridia</taxon>
        <taxon>Christensenellales</taxon>
        <taxon>Christensenellaceae</taxon>
        <taxon>Candidatus Borkfalkia</taxon>
    </lineage>
</organism>
<comment type="cofactor">
    <cofactor evidence="10">
        <name>FMN</name>
        <dbReference type="ChEBI" id="CHEBI:58210"/>
    </cofactor>
</comment>
<keyword evidence="1 10" id="KW-0813">Transport</keyword>
<keyword evidence="5 10" id="KW-0812">Transmembrane</keyword>
<evidence type="ECO:0000256" key="3">
    <source>
        <dbReference type="ARBA" id="ARBA00022630"/>
    </source>
</evidence>
<feature type="transmembrane region" description="Helical" evidence="10">
    <location>
        <begin position="298"/>
        <end position="317"/>
    </location>
</feature>
<keyword evidence="9 10" id="KW-0472">Membrane</keyword>
<sequence length="726" mass="78200">MAEIANYKVAASPHKKDSATTRRIMLDVLIALLPCLVCGVVYFGLYALMLVAICVATCFASEQIYNLIRKKPFTKDLSALVTGVILGLNLPPRAPWYIPVIGGVFAIIIVKMLFGGLGRNFANPAAAARVFLLLAYSGTMTSFIGADISGNILGADGSTGATYLGGGTAALAESFFGVEGYWGNVLQLFFGSIGGSIGETCKLAVLAGGVYLIARKVIDWRIPVVYILTAAMMALFCWNSAKEILLQVFSGGLLFGAFFMATDYATSPKWKINRILYAFGLGVITMIIRRFGTYPEGTSLAILFMNLLVPAMDRFLLPVRFGQRTKKGTPKPQVMKWSMRGLCIALAAALAIGTPVIAVAEYNRPAEASLPAQYRYIRTMAKDRKGYYYFDVQGGAAITDSYTQQLEYKVVIDMPGGTVTEIEPITQSTMGYTAELSLFVGKTYGEISALSGEDLSTDSETSATLTNTALQGMVEECFIAADNDHNGTELIASYNYIVGAADSAIFGGRTYLVKGVADLSEYNYQQQLLYSVSVKDGRISEIIPIVQSTMGYIAELSLFIGKNYEEVAALSDGDLSTDSDTSATRTNTALKEMLLECLLDYDVTANGLTLPENASRIRAAGNSSAFGGVSFLAEGYADLSEYNYRQPLLFYINIRDGKVSDILPLRQSTMGYTAELSLFIGKTAEEVAALSDGDLSTDSDTSATRTNTALKEMILECFEITGGDAA</sequence>
<evidence type="ECO:0000256" key="2">
    <source>
        <dbReference type="ARBA" id="ARBA00022553"/>
    </source>
</evidence>
<dbReference type="EMBL" id="DXCL01000026">
    <property type="protein sequence ID" value="HIZ03519.1"/>
    <property type="molecule type" value="Genomic_DNA"/>
</dbReference>
<accession>A0A9D2CZ60</accession>